<dbReference type="InterPro" id="IPR006124">
    <property type="entry name" value="Metalloenzyme"/>
</dbReference>
<dbReference type="CDD" id="cd16009">
    <property type="entry name" value="PPM"/>
    <property type="match status" value="1"/>
</dbReference>
<comment type="function">
    <text evidence="6">Isomerase that catalyzes the conversion of deoxy-ribose 1-phosphate (dRib-1-P) and ribose 1-phosphate (Rib-1-P) to deoxy-ribose 5-phosphate (dRib-5-P) and ribose 5-phosphate (Rib-5-P), respectively.</text>
</comment>
<keyword evidence="2 6" id="KW-0963">Cytoplasm</keyword>
<accession>A0AB38A7M8</accession>
<dbReference type="GO" id="GO:0000287">
    <property type="term" value="F:magnesium ion binding"/>
    <property type="evidence" value="ECO:0007669"/>
    <property type="project" value="UniProtKB-UniRule"/>
</dbReference>
<feature type="binding site" evidence="6">
    <location>
        <position position="341"/>
    </location>
    <ligand>
        <name>Mn(2+)</name>
        <dbReference type="ChEBI" id="CHEBI:29035"/>
        <label>2</label>
    </ligand>
</feature>
<dbReference type="GO" id="GO:0005829">
    <property type="term" value="C:cytosol"/>
    <property type="evidence" value="ECO:0007669"/>
    <property type="project" value="TreeGrafter"/>
</dbReference>
<comment type="cofactor">
    <cofactor evidence="6">
        <name>Mn(2+)</name>
        <dbReference type="ChEBI" id="CHEBI:29035"/>
    </cofactor>
    <text evidence="6">Binds 2 manganese ions.</text>
</comment>
<evidence type="ECO:0000259" key="8">
    <source>
        <dbReference type="Pfam" id="PF01676"/>
    </source>
</evidence>
<feature type="binding site" evidence="6">
    <location>
        <position position="288"/>
    </location>
    <ligand>
        <name>Mn(2+)</name>
        <dbReference type="ChEBI" id="CHEBI:29035"/>
        <label>2</label>
    </ligand>
</feature>
<feature type="domain" description="Metalloenzyme" evidence="8">
    <location>
        <begin position="3"/>
        <end position="380"/>
    </location>
</feature>
<dbReference type="SUPFAM" id="SSF53649">
    <property type="entry name" value="Alkaline phosphatase-like"/>
    <property type="match status" value="1"/>
</dbReference>
<dbReference type="InterPro" id="IPR024052">
    <property type="entry name" value="Phosphopentomutase_DeoB_cap_sf"/>
</dbReference>
<dbReference type="FunFam" id="3.30.70.1250:FF:000001">
    <property type="entry name" value="Phosphopentomutase"/>
    <property type="match status" value="1"/>
</dbReference>
<protein>
    <recommendedName>
        <fullName evidence="6 7">Phosphopentomutase</fullName>
        <ecNumber evidence="6 7">5.4.2.7</ecNumber>
    </recommendedName>
    <alternativeName>
        <fullName evidence="6">Phosphodeoxyribomutase</fullName>
    </alternativeName>
</protein>
<dbReference type="AlphaFoldDB" id="A0AB38A7M8"/>
<proteinExistence type="inferred from homology"/>
<evidence type="ECO:0000256" key="1">
    <source>
        <dbReference type="ARBA" id="ARBA00010373"/>
    </source>
</evidence>
<evidence type="ECO:0000256" key="3">
    <source>
        <dbReference type="ARBA" id="ARBA00022723"/>
    </source>
</evidence>
<dbReference type="GO" id="GO:0009117">
    <property type="term" value="P:nucleotide metabolic process"/>
    <property type="evidence" value="ECO:0007669"/>
    <property type="project" value="UniProtKB-UniRule"/>
</dbReference>
<dbReference type="GO" id="GO:0006018">
    <property type="term" value="P:2-deoxyribose 1-phosphate catabolic process"/>
    <property type="evidence" value="ECO:0007669"/>
    <property type="project" value="UniProtKB-UniRule"/>
</dbReference>
<dbReference type="Gene3D" id="3.30.70.1250">
    <property type="entry name" value="Phosphopentomutase"/>
    <property type="match status" value="1"/>
</dbReference>
<dbReference type="EMBL" id="FNSH01000001">
    <property type="protein sequence ID" value="SEB75556.1"/>
    <property type="molecule type" value="Genomic_DNA"/>
</dbReference>
<dbReference type="RefSeq" id="WP_002562835.1">
    <property type="nucleotide sequence ID" value="NZ_CALJSN010000007.1"/>
</dbReference>
<sequence length="396" mass="43584">MAKRVFITVLDSFGIGEEPDAAEYGDEGSNTLCACATSSYFSMDNLRDLGLFNIDGALESVYDTNIAPIEAPAGAYMRLREASKGKDTTVGHWEIAGVISPERFPTYPDGFPAEIIEEFEHQTGRKVLCNKPYSGTDVIRDFGDQMKETGSLIVYTSADSVFQIAAHEDVVPCEQLYEYCRMARKILAGKHGVARVIARPFIGENGKYTRTSHRHDFSLEPTGTTMMDAIVDANKEVIAVGKIADIFAHRGVTETIPTSGNPEGIERTIELLDRDFEGLCFINLVDTDMIYGHRNDVDGYAKALAYFDKHVPTMLSKLREDDLFMVVADHGCDPVTPSTDHSREYVPWIIAGKKVKPNTNLGTSTTFADVSATVLEYLGIPVLEQGTSHLSEILEG</sequence>
<evidence type="ECO:0000256" key="2">
    <source>
        <dbReference type="ARBA" id="ARBA00022490"/>
    </source>
</evidence>
<dbReference type="Proteomes" id="UP000183687">
    <property type="component" value="Unassembled WGS sequence"/>
</dbReference>
<dbReference type="InterPro" id="IPR017850">
    <property type="entry name" value="Alkaline_phosphatase_core_sf"/>
</dbReference>
<dbReference type="PANTHER" id="PTHR21110">
    <property type="entry name" value="PHOSPHOPENTOMUTASE"/>
    <property type="match status" value="1"/>
</dbReference>
<comment type="catalytic activity">
    <reaction evidence="6">
        <text>2-deoxy-alpha-D-ribose 1-phosphate = 2-deoxy-D-ribose 5-phosphate</text>
        <dbReference type="Rhea" id="RHEA:27658"/>
        <dbReference type="ChEBI" id="CHEBI:57259"/>
        <dbReference type="ChEBI" id="CHEBI:62877"/>
        <dbReference type="EC" id="5.4.2.7"/>
    </reaction>
</comment>
<feature type="binding site" evidence="6">
    <location>
        <position position="11"/>
    </location>
    <ligand>
        <name>Mn(2+)</name>
        <dbReference type="ChEBI" id="CHEBI:29035"/>
        <label>1</label>
    </ligand>
</feature>
<dbReference type="GO" id="GO:0043094">
    <property type="term" value="P:metabolic compound salvage"/>
    <property type="evidence" value="ECO:0007669"/>
    <property type="project" value="UniProtKB-UniRule"/>
</dbReference>
<dbReference type="NCBIfam" id="NF003766">
    <property type="entry name" value="PRK05362.1"/>
    <property type="match status" value="1"/>
</dbReference>
<comment type="similarity">
    <text evidence="1 6">Belongs to the phosphopentomutase family.</text>
</comment>
<organism evidence="9 10">
    <name type="scientific">Atopobium minutum</name>
    <dbReference type="NCBI Taxonomy" id="1381"/>
    <lineage>
        <taxon>Bacteria</taxon>
        <taxon>Bacillati</taxon>
        <taxon>Actinomycetota</taxon>
        <taxon>Coriobacteriia</taxon>
        <taxon>Coriobacteriales</taxon>
        <taxon>Atopobiaceae</taxon>
        <taxon>Atopobium</taxon>
    </lineage>
</organism>
<feature type="binding site" evidence="6">
    <location>
        <position position="329"/>
    </location>
    <ligand>
        <name>Mn(2+)</name>
        <dbReference type="ChEBI" id="CHEBI:29035"/>
        <label>1</label>
    </ligand>
</feature>
<name>A0AB38A7M8_9ACTN</name>
<dbReference type="Gene3D" id="3.40.720.10">
    <property type="entry name" value="Alkaline Phosphatase, subunit A"/>
    <property type="match status" value="1"/>
</dbReference>
<evidence type="ECO:0000256" key="4">
    <source>
        <dbReference type="ARBA" id="ARBA00023211"/>
    </source>
</evidence>
<dbReference type="NCBIfam" id="TIGR01696">
    <property type="entry name" value="deoB"/>
    <property type="match status" value="1"/>
</dbReference>
<gene>
    <name evidence="6" type="primary">deoB</name>
    <name evidence="9" type="ORF">SAMN04489746_1008</name>
</gene>
<keyword evidence="3 6" id="KW-0479">Metal-binding</keyword>
<feature type="binding site" evidence="6">
    <location>
        <position position="330"/>
    </location>
    <ligand>
        <name>Mn(2+)</name>
        <dbReference type="ChEBI" id="CHEBI:29035"/>
        <label>1</label>
    </ligand>
</feature>
<dbReference type="GO" id="GO:0008973">
    <property type="term" value="F:phosphopentomutase activity"/>
    <property type="evidence" value="ECO:0007669"/>
    <property type="project" value="UniProtKB-UniRule"/>
</dbReference>
<dbReference type="GO" id="GO:0030145">
    <property type="term" value="F:manganese ion binding"/>
    <property type="evidence" value="ECO:0007669"/>
    <property type="project" value="UniProtKB-UniRule"/>
</dbReference>
<evidence type="ECO:0000256" key="7">
    <source>
        <dbReference type="NCBIfam" id="TIGR01696"/>
    </source>
</evidence>
<reference evidence="9 10" key="1">
    <citation type="submission" date="2016-10" db="EMBL/GenBank/DDBJ databases">
        <authorList>
            <person name="Varghese N."/>
            <person name="Submissions S."/>
        </authorList>
    </citation>
    <scope>NUCLEOTIDE SEQUENCE [LARGE SCALE GENOMIC DNA]</scope>
    <source>
        <strain evidence="9 10">DSM 20586</strain>
    </source>
</reference>
<evidence type="ECO:0000256" key="5">
    <source>
        <dbReference type="ARBA" id="ARBA00023235"/>
    </source>
</evidence>
<dbReference type="SUPFAM" id="SSF143856">
    <property type="entry name" value="DeoB insert domain-like"/>
    <property type="match status" value="1"/>
</dbReference>
<dbReference type="HAMAP" id="MF_00740">
    <property type="entry name" value="Phosphopentomut"/>
    <property type="match status" value="1"/>
</dbReference>
<comment type="subcellular location">
    <subcellularLocation>
        <location evidence="6">Cytoplasm</location>
    </subcellularLocation>
</comment>
<comment type="catalytic activity">
    <reaction evidence="6">
        <text>alpha-D-ribose 1-phosphate = D-ribose 5-phosphate</text>
        <dbReference type="Rhea" id="RHEA:18793"/>
        <dbReference type="ChEBI" id="CHEBI:57720"/>
        <dbReference type="ChEBI" id="CHEBI:78346"/>
        <dbReference type="EC" id="5.4.2.7"/>
    </reaction>
</comment>
<dbReference type="Pfam" id="PF01676">
    <property type="entry name" value="Metalloenzyme"/>
    <property type="match status" value="1"/>
</dbReference>
<keyword evidence="5 6" id="KW-0413">Isomerase</keyword>
<evidence type="ECO:0000313" key="10">
    <source>
        <dbReference type="Proteomes" id="UP000183687"/>
    </source>
</evidence>
<dbReference type="InterPro" id="IPR010045">
    <property type="entry name" value="DeoB"/>
</dbReference>
<comment type="caution">
    <text evidence="9">The sequence shown here is derived from an EMBL/GenBank/DDBJ whole genome shotgun (WGS) entry which is preliminary data.</text>
</comment>
<feature type="binding site" evidence="6">
    <location>
        <position position="293"/>
    </location>
    <ligand>
        <name>Mn(2+)</name>
        <dbReference type="ChEBI" id="CHEBI:29035"/>
        <label>2</label>
    </ligand>
</feature>
<keyword evidence="4 6" id="KW-0464">Manganese</keyword>
<evidence type="ECO:0000313" key="9">
    <source>
        <dbReference type="EMBL" id="SEB75556.1"/>
    </source>
</evidence>
<comment type="pathway">
    <text evidence="6">Carbohydrate degradation; 2-deoxy-D-ribose 1-phosphate degradation; D-glyceraldehyde 3-phosphate and acetaldehyde from 2-deoxy-alpha-D-ribose 1-phosphate: step 1/2.</text>
</comment>
<evidence type="ECO:0000256" key="6">
    <source>
        <dbReference type="HAMAP-Rule" id="MF_00740"/>
    </source>
</evidence>
<dbReference type="EC" id="5.4.2.7" evidence="6 7"/>
<dbReference type="PANTHER" id="PTHR21110:SF0">
    <property type="entry name" value="PHOSPHOPENTOMUTASE"/>
    <property type="match status" value="1"/>
</dbReference>
<dbReference type="PIRSF" id="PIRSF001491">
    <property type="entry name" value="Ppentomutase"/>
    <property type="match status" value="1"/>
</dbReference>